<dbReference type="PANTHER" id="PTHR24177">
    <property type="entry name" value="CASKIN"/>
    <property type="match status" value="1"/>
</dbReference>
<dbReference type="HOGENOM" id="CLU_016885_2_0_1"/>
<evidence type="ECO:0000256" key="1">
    <source>
        <dbReference type="PROSITE-ProRule" id="PRU00023"/>
    </source>
</evidence>
<feature type="transmembrane region" description="Helical" evidence="3">
    <location>
        <begin position="549"/>
        <end position="575"/>
    </location>
</feature>
<protein>
    <submittedName>
        <fullName evidence="5">Ankyrin repeat family protein, putative</fullName>
    </submittedName>
</protein>
<sequence length="684" mass="76819">MKKLIDPKMAEPYKLALNEEWEGMKKFYKRNKDAVALPLTVVNDTALHLAVYSGSKYPLKDLHELSPQAYLIQNDKGNTVLHEAAAIGNVKAAKFLLKRCSTEILDVKNALGETPLFRAAAFGRFDVVKFLHSEVRKGHGDMAIHRTRNDKTSILYIAIQAQRFETSWWLLENDRELIELEEQSVTTCLQLLANMPTAFRSGCYMNKWQRLLYFCLPDCEDYDDNYGAQVPLSSSQGNDCEKGFKKDYLRPSRYPNIRTGWFEVDRIWKKKRNHVSAVKLVEQLIRKDTSWQLNRVEPDPGVISLGASGGNPGQSRDKKPPIASSPTRSFDIAVVGEGQAASSNTRSFEIAVEGEGGSMGLTPLLIASSTGVLEIVKRILEVHPQAIEHVSNMGQNILHKAVKHRQKKIFKLVKKKKVALNWLVAKVDNNSWNLLHHAAYSDYVGKCTHPNPALQLQDELRWFESVKTIVPTFYALHRNNEGETAQEVFEKTHLKLLNDAEGWLKQTAKSCSVITVLIATVAYAAAYTVPGGLDQKTGIPVLIHHHFFLLFAIMDIFALVTSLTSAIMFLSILTAPFKYENFQDSLPRKLTLGITFQYLSVALIMLAFAATILLIVQLHGPRAVLVYIVAFLPVTVFAILHFPLYLAGAETVRSFFRFIKNVFPFNFITRSSFGITASSGSKSQ</sequence>
<dbReference type="SMART" id="SM00248">
    <property type="entry name" value="ANK"/>
    <property type="match status" value="5"/>
</dbReference>
<name>A0A061FLM7_THECC</name>
<dbReference type="InterPro" id="IPR002110">
    <property type="entry name" value="Ankyrin_rpt"/>
</dbReference>
<dbReference type="PROSITE" id="PS50088">
    <property type="entry name" value="ANK_REPEAT"/>
    <property type="match status" value="1"/>
</dbReference>
<feature type="transmembrane region" description="Helical" evidence="3">
    <location>
        <begin position="596"/>
        <end position="618"/>
    </location>
</feature>
<dbReference type="InParanoid" id="A0A061FLM7"/>
<gene>
    <name evidence="5" type="ORF">TCM_034482</name>
</gene>
<dbReference type="PANTHER" id="PTHR24177:SF215">
    <property type="entry name" value="PGG DOMAIN-CONTAINING PROTEIN"/>
    <property type="match status" value="1"/>
</dbReference>
<reference evidence="5 6" key="1">
    <citation type="journal article" date="2013" name="Genome Biol.">
        <title>The genome sequence of the most widely cultivated cacao type and its use to identify candidate genes regulating pod color.</title>
        <authorList>
            <person name="Motamayor J.C."/>
            <person name="Mockaitis K."/>
            <person name="Schmutz J."/>
            <person name="Haiminen N."/>
            <person name="Iii D.L."/>
            <person name="Cornejo O."/>
            <person name="Findley S.D."/>
            <person name="Zheng P."/>
            <person name="Utro F."/>
            <person name="Royaert S."/>
            <person name="Saski C."/>
            <person name="Jenkins J."/>
            <person name="Podicheti R."/>
            <person name="Zhao M."/>
            <person name="Scheffler B.E."/>
            <person name="Stack J.C."/>
            <person name="Feltus F.A."/>
            <person name="Mustiga G.M."/>
            <person name="Amores F."/>
            <person name="Phillips W."/>
            <person name="Marelli J.P."/>
            <person name="May G.D."/>
            <person name="Shapiro H."/>
            <person name="Ma J."/>
            <person name="Bustamante C.D."/>
            <person name="Schnell R.J."/>
            <person name="Main D."/>
            <person name="Gilbert D."/>
            <person name="Parida L."/>
            <person name="Kuhn D.N."/>
        </authorList>
    </citation>
    <scope>NUCLEOTIDE SEQUENCE [LARGE SCALE GENOMIC DNA]</scope>
    <source>
        <strain evidence="6">cv. Matina 1-6</strain>
    </source>
</reference>
<feature type="region of interest" description="Disordered" evidence="2">
    <location>
        <begin position="305"/>
        <end position="325"/>
    </location>
</feature>
<evidence type="ECO:0000313" key="6">
    <source>
        <dbReference type="Proteomes" id="UP000026915"/>
    </source>
</evidence>
<evidence type="ECO:0000259" key="4">
    <source>
        <dbReference type="Pfam" id="PF13962"/>
    </source>
</evidence>
<keyword evidence="3" id="KW-0812">Transmembrane</keyword>
<evidence type="ECO:0000256" key="2">
    <source>
        <dbReference type="SAM" id="MobiDB-lite"/>
    </source>
</evidence>
<accession>A0A061FLM7</accession>
<keyword evidence="3" id="KW-1133">Transmembrane helix</keyword>
<feature type="repeat" description="ANK" evidence="1">
    <location>
        <begin position="76"/>
        <end position="99"/>
    </location>
</feature>
<dbReference type="EMBL" id="CM001886">
    <property type="protein sequence ID" value="EOY15409.1"/>
    <property type="molecule type" value="Genomic_DNA"/>
</dbReference>
<evidence type="ECO:0000313" key="5">
    <source>
        <dbReference type="EMBL" id="EOY15409.1"/>
    </source>
</evidence>
<dbReference type="Proteomes" id="UP000026915">
    <property type="component" value="Chromosome 8"/>
</dbReference>
<keyword evidence="6" id="KW-1185">Reference proteome</keyword>
<dbReference type="AlphaFoldDB" id="A0A061FLM7"/>
<keyword evidence="1" id="KW-0040">ANK repeat</keyword>
<feature type="transmembrane region" description="Helical" evidence="3">
    <location>
        <begin position="624"/>
        <end position="647"/>
    </location>
</feature>
<proteinExistence type="predicted"/>
<dbReference type="Gramene" id="EOY15409">
    <property type="protein sequence ID" value="EOY15409"/>
    <property type="gene ID" value="TCM_034482"/>
</dbReference>
<dbReference type="OMA" id="SWFETHE"/>
<keyword evidence="3" id="KW-0472">Membrane</keyword>
<dbReference type="Pfam" id="PF13962">
    <property type="entry name" value="PGG"/>
    <property type="match status" value="1"/>
</dbReference>
<dbReference type="InterPro" id="IPR026961">
    <property type="entry name" value="PGG_dom"/>
</dbReference>
<evidence type="ECO:0000256" key="3">
    <source>
        <dbReference type="SAM" id="Phobius"/>
    </source>
</evidence>
<organism evidence="5 6">
    <name type="scientific">Theobroma cacao</name>
    <name type="common">Cacao</name>
    <name type="synonym">Cocoa</name>
    <dbReference type="NCBI Taxonomy" id="3641"/>
    <lineage>
        <taxon>Eukaryota</taxon>
        <taxon>Viridiplantae</taxon>
        <taxon>Streptophyta</taxon>
        <taxon>Embryophyta</taxon>
        <taxon>Tracheophyta</taxon>
        <taxon>Spermatophyta</taxon>
        <taxon>Magnoliopsida</taxon>
        <taxon>eudicotyledons</taxon>
        <taxon>Gunneridae</taxon>
        <taxon>Pentapetalae</taxon>
        <taxon>rosids</taxon>
        <taxon>malvids</taxon>
        <taxon>Malvales</taxon>
        <taxon>Malvaceae</taxon>
        <taxon>Byttnerioideae</taxon>
        <taxon>Theobroma</taxon>
    </lineage>
</organism>
<feature type="transmembrane region" description="Helical" evidence="3">
    <location>
        <begin position="511"/>
        <end position="529"/>
    </location>
</feature>
<dbReference type="Gene3D" id="1.25.40.20">
    <property type="entry name" value="Ankyrin repeat-containing domain"/>
    <property type="match status" value="2"/>
</dbReference>
<dbReference type="InterPro" id="IPR036770">
    <property type="entry name" value="Ankyrin_rpt-contain_sf"/>
</dbReference>
<dbReference type="SUPFAM" id="SSF48403">
    <property type="entry name" value="Ankyrin repeat"/>
    <property type="match status" value="1"/>
</dbReference>
<dbReference type="eggNOG" id="KOG0504">
    <property type="taxonomic scope" value="Eukaryota"/>
</dbReference>
<dbReference type="PROSITE" id="PS50297">
    <property type="entry name" value="ANK_REP_REGION"/>
    <property type="match status" value="1"/>
</dbReference>
<dbReference type="Pfam" id="PF12796">
    <property type="entry name" value="Ank_2"/>
    <property type="match status" value="2"/>
</dbReference>
<feature type="domain" description="PGG" evidence="4">
    <location>
        <begin position="502"/>
        <end position="613"/>
    </location>
</feature>
<dbReference type="GO" id="GO:0016020">
    <property type="term" value="C:membrane"/>
    <property type="evidence" value="ECO:0000318"/>
    <property type="project" value="GO_Central"/>
</dbReference>